<evidence type="ECO:0000313" key="12">
    <source>
        <dbReference type="EMBL" id="KGX88582.1"/>
    </source>
</evidence>
<dbReference type="GO" id="GO:0006784">
    <property type="term" value="P:heme A biosynthetic process"/>
    <property type="evidence" value="ECO:0007669"/>
    <property type="project" value="UniProtKB-UniRule"/>
</dbReference>
<keyword evidence="5 11" id="KW-1133">Transmembrane helix</keyword>
<dbReference type="GO" id="GO:0120547">
    <property type="term" value="F:heme A synthase activity"/>
    <property type="evidence" value="ECO:0007669"/>
    <property type="project" value="UniProtKB-EC"/>
</dbReference>
<dbReference type="Proteomes" id="UP000030401">
    <property type="component" value="Unassembled WGS sequence"/>
</dbReference>
<keyword evidence="3 11" id="KW-0812">Transmembrane</keyword>
<dbReference type="InterPro" id="IPR050450">
    <property type="entry name" value="COX15/CtaA_HemeA_synthase"/>
</dbReference>
<sequence length="308" mass="34357">MKLLKTLAILSTLGMLFVLIGGALVTKTDSGMGCGDSWPLCHGELIPSEITFSLVIELSHRLVSGGVGFLVLLLSYFSWKKIGHIRETKLLAFLSIFFLVLQGLIGAAAVKWGQSDFVLAIHFGISLISFAAILLLTLLIFEIDKKFDAKSLIIPRAMRIQIYSMAIYTLAITYTGALVRHIEASLVCGSWPFCTNSNPFAFGEYNFHQWVQMGHRLVAGLLFIWVLFLFIHVLKHYKSSKIMRYGWTVCFLLLLLQVLLGAMIIFTGQNLIVALLHALVVACFFGMLSYFILLSSRSARYEKDSSTN</sequence>
<evidence type="ECO:0000256" key="5">
    <source>
        <dbReference type="ARBA" id="ARBA00022989"/>
    </source>
</evidence>
<feature type="transmembrane region" description="Helical" evidence="11">
    <location>
        <begin position="272"/>
        <end position="293"/>
    </location>
</feature>
<dbReference type="EMBL" id="AVPG01000002">
    <property type="protein sequence ID" value="KGX88582.1"/>
    <property type="molecule type" value="Genomic_DNA"/>
</dbReference>
<feature type="transmembrane region" description="Helical" evidence="11">
    <location>
        <begin position="217"/>
        <end position="234"/>
    </location>
</feature>
<dbReference type="Pfam" id="PF02628">
    <property type="entry name" value="COX15-CtaA"/>
    <property type="match status" value="1"/>
</dbReference>
<evidence type="ECO:0000256" key="8">
    <source>
        <dbReference type="ARBA" id="ARBA00023133"/>
    </source>
</evidence>
<dbReference type="EC" id="1.17.99.9" evidence="11"/>
<comment type="catalytic activity">
    <reaction evidence="11">
        <text>Fe(II)-heme o + 2 A + H2O = Fe(II)-heme a + 2 AH2</text>
        <dbReference type="Rhea" id="RHEA:63388"/>
        <dbReference type="ChEBI" id="CHEBI:13193"/>
        <dbReference type="ChEBI" id="CHEBI:15377"/>
        <dbReference type="ChEBI" id="CHEBI:17499"/>
        <dbReference type="ChEBI" id="CHEBI:60530"/>
        <dbReference type="ChEBI" id="CHEBI:61715"/>
        <dbReference type="EC" id="1.17.99.9"/>
    </reaction>
</comment>
<dbReference type="InterPro" id="IPR023755">
    <property type="entry name" value="HemeA_Synthase_type1"/>
</dbReference>
<comment type="function">
    <text evidence="11">Catalyzes the conversion of heme O to heme A by two successive hydroxylations of the methyl group at C8. The first hydroxylation forms heme I, the second hydroxylation results in an unstable dihydroxymethyl group, which spontaneously dehydrates, resulting in the formyl group of heme A.</text>
</comment>
<proteinExistence type="inferred from homology"/>
<reference evidence="12 13" key="1">
    <citation type="submission" date="2013-08" db="EMBL/GenBank/DDBJ databases">
        <authorList>
            <person name="Huang J."/>
            <person name="Wang G."/>
        </authorList>
    </citation>
    <scope>NUCLEOTIDE SEQUENCE [LARGE SCALE GENOMIC DNA]</scope>
    <source>
        <strain evidence="12 13">JSM 072002</strain>
    </source>
</reference>
<comment type="subunit">
    <text evidence="11">Interacts with CtaB.</text>
</comment>
<evidence type="ECO:0000256" key="10">
    <source>
        <dbReference type="ARBA" id="ARBA00023157"/>
    </source>
</evidence>
<evidence type="ECO:0000256" key="1">
    <source>
        <dbReference type="ARBA" id="ARBA00004141"/>
    </source>
</evidence>
<evidence type="ECO:0000256" key="2">
    <source>
        <dbReference type="ARBA" id="ARBA00022475"/>
    </source>
</evidence>
<dbReference type="RefSeq" id="WP_036832267.1">
    <property type="nucleotide sequence ID" value="NZ_AVPG01000002.1"/>
</dbReference>
<evidence type="ECO:0000313" key="13">
    <source>
        <dbReference type="Proteomes" id="UP000030401"/>
    </source>
</evidence>
<keyword evidence="2 11" id="KW-1003">Cell membrane</keyword>
<feature type="binding site" description="axial binding residue" evidence="11">
    <location>
        <position position="215"/>
    </location>
    <ligand>
        <name>heme</name>
        <dbReference type="ChEBI" id="CHEBI:30413"/>
    </ligand>
    <ligandPart>
        <name>Fe</name>
        <dbReference type="ChEBI" id="CHEBI:18248"/>
    </ligandPart>
</feature>
<dbReference type="eggNOG" id="COG1612">
    <property type="taxonomic scope" value="Bacteria"/>
</dbReference>
<keyword evidence="9 11" id="KW-0472">Membrane</keyword>
<evidence type="ECO:0000256" key="4">
    <source>
        <dbReference type="ARBA" id="ARBA00022723"/>
    </source>
</evidence>
<evidence type="ECO:0000256" key="7">
    <source>
        <dbReference type="ARBA" id="ARBA00023004"/>
    </source>
</evidence>
<gene>
    <name evidence="11" type="primary">ctaA</name>
    <name evidence="12" type="ORF">N784_07885</name>
</gene>
<feature type="transmembrane region" description="Helical" evidence="11">
    <location>
        <begin position="62"/>
        <end position="79"/>
    </location>
</feature>
<feature type="transmembrane region" description="Helical" evidence="11">
    <location>
        <begin position="7"/>
        <end position="25"/>
    </location>
</feature>
<comment type="cofactor">
    <cofactor evidence="11">
        <name>heme b</name>
        <dbReference type="ChEBI" id="CHEBI:60344"/>
    </cofactor>
</comment>
<keyword evidence="8 11" id="KW-0350">Heme biosynthesis</keyword>
<name>A0A0A5HY96_9BACI</name>
<accession>A0A0A5HY96</accession>
<dbReference type="GO" id="GO:0046872">
    <property type="term" value="F:metal ion binding"/>
    <property type="evidence" value="ECO:0007669"/>
    <property type="project" value="UniProtKB-KW"/>
</dbReference>
<feature type="binding site" description="axial binding residue" evidence="11">
    <location>
        <position position="277"/>
    </location>
    <ligand>
        <name>heme</name>
        <dbReference type="ChEBI" id="CHEBI:30413"/>
    </ligand>
    <ligandPart>
        <name>Fe</name>
        <dbReference type="ChEBI" id="CHEBI:18248"/>
    </ligandPart>
</feature>
<dbReference type="InterPro" id="IPR003780">
    <property type="entry name" value="COX15/CtaA_fam"/>
</dbReference>
<evidence type="ECO:0000256" key="6">
    <source>
        <dbReference type="ARBA" id="ARBA00023002"/>
    </source>
</evidence>
<dbReference type="UniPathway" id="UPA00269">
    <property type="reaction ID" value="UER00713"/>
</dbReference>
<dbReference type="PANTHER" id="PTHR35457">
    <property type="entry name" value="HEME A SYNTHASE"/>
    <property type="match status" value="1"/>
</dbReference>
<feature type="transmembrane region" description="Helical" evidence="11">
    <location>
        <begin position="162"/>
        <end position="182"/>
    </location>
</feature>
<protein>
    <recommendedName>
        <fullName evidence="11">Heme A synthase</fullName>
        <shortName evidence="11">HAS</shortName>
        <ecNumber evidence="11">1.17.99.9</ecNumber>
    </recommendedName>
    <alternativeName>
        <fullName evidence="11">Cytochrome aa3-controlling protein</fullName>
    </alternativeName>
</protein>
<keyword evidence="6 11" id="KW-0560">Oxidoreductase</keyword>
<comment type="similarity">
    <text evidence="11">Belongs to the COX15/CtaA family. Type 1 subfamily.</text>
</comment>
<evidence type="ECO:0000256" key="3">
    <source>
        <dbReference type="ARBA" id="ARBA00022692"/>
    </source>
</evidence>
<comment type="caution">
    <text evidence="12">The sequence shown here is derived from an EMBL/GenBank/DDBJ whole genome shotgun (WGS) entry which is preliminary data.</text>
</comment>
<dbReference type="STRING" id="1385512.N784_07885"/>
<dbReference type="PANTHER" id="PTHR35457:SF1">
    <property type="entry name" value="HEME A SYNTHASE"/>
    <property type="match status" value="1"/>
</dbReference>
<dbReference type="AlphaFoldDB" id="A0A0A5HY96"/>
<evidence type="ECO:0000256" key="11">
    <source>
        <dbReference type="HAMAP-Rule" id="MF_01664"/>
    </source>
</evidence>
<keyword evidence="10" id="KW-1015">Disulfide bond</keyword>
<keyword evidence="4 11" id="KW-0479">Metal-binding</keyword>
<keyword evidence="13" id="KW-1185">Reference proteome</keyword>
<feature type="transmembrane region" description="Helical" evidence="11">
    <location>
        <begin position="246"/>
        <end position="266"/>
    </location>
</feature>
<feature type="transmembrane region" description="Helical" evidence="11">
    <location>
        <begin position="119"/>
        <end position="141"/>
    </location>
</feature>
<dbReference type="GO" id="GO:0005886">
    <property type="term" value="C:plasma membrane"/>
    <property type="evidence" value="ECO:0007669"/>
    <property type="project" value="UniProtKB-SubCell"/>
</dbReference>
<comment type="subcellular location">
    <subcellularLocation>
        <location evidence="11">Cell membrane</location>
        <topology evidence="11">Multi-pass membrane protein</topology>
    </subcellularLocation>
    <subcellularLocation>
        <location evidence="1">Membrane</location>
        <topology evidence="1">Multi-pass membrane protein</topology>
    </subcellularLocation>
</comment>
<comment type="pathway">
    <text evidence="11">Porphyrin-containing compound metabolism; heme A biosynthesis; heme A from heme O: step 1/1.</text>
</comment>
<feature type="transmembrane region" description="Helical" evidence="11">
    <location>
        <begin position="91"/>
        <end position="113"/>
    </location>
</feature>
<dbReference type="OrthoDB" id="9816428at2"/>
<dbReference type="HAMAP" id="MF_01664">
    <property type="entry name" value="HemeA_synth_type1"/>
    <property type="match status" value="1"/>
</dbReference>
<evidence type="ECO:0000256" key="9">
    <source>
        <dbReference type="ARBA" id="ARBA00023136"/>
    </source>
</evidence>
<organism evidence="12 13">
    <name type="scientific">Pontibacillus litoralis JSM 072002</name>
    <dbReference type="NCBI Taxonomy" id="1385512"/>
    <lineage>
        <taxon>Bacteria</taxon>
        <taxon>Bacillati</taxon>
        <taxon>Bacillota</taxon>
        <taxon>Bacilli</taxon>
        <taxon>Bacillales</taxon>
        <taxon>Bacillaceae</taxon>
        <taxon>Pontibacillus</taxon>
    </lineage>
</organism>
<keyword evidence="7 11" id="KW-0408">Iron</keyword>